<accession>A0A2M6P049</accession>
<evidence type="ECO:0000313" key="4">
    <source>
        <dbReference type="Proteomes" id="UP000228528"/>
    </source>
</evidence>
<name>A0A2M6P049_9BACT</name>
<evidence type="ECO:0000313" key="3">
    <source>
        <dbReference type="EMBL" id="PIR77102.1"/>
    </source>
</evidence>
<comment type="caution">
    <text evidence="3">The sequence shown here is derived from an EMBL/GenBank/DDBJ whole genome shotgun (WGS) entry which is preliminary data.</text>
</comment>
<evidence type="ECO:0000256" key="1">
    <source>
        <dbReference type="SAM" id="Phobius"/>
    </source>
</evidence>
<organism evidence="3 4">
    <name type="scientific">Candidatus Magasanikbacteria bacterium CG10_big_fil_rev_8_21_14_0_10_38_6</name>
    <dbReference type="NCBI Taxonomy" id="1974647"/>
    <lineage>
        <taxon>Bacteria</taxon>
        <taxon>Candidatus Magasanikiibacteriota</taxon>
    </lineage>
</organism>
<keyword evidence="1" id="KW-0812">Transmembrane</keyword>
<reference evidence="4" key="1">
    <citation type="submission" date="2017-09" db="EMBL/GenBank/DDBJ databases">
        <title>Depth-based differentiation of microbial function through sediment-hosted aquifers and enrichment of novel symbionts in the deep terrestrial subsurface.</title>
        <authorList>
            <person name="Probst A.J."/>
            <person name="Ladd B."/>
            <person name="Jarett J.K."/>
            <person name="Geller-Mcgrath D.E."/>
            <person name="Sieber C.M.K."/>
            <person name="Emerson J.B."/>
            <person name="Anantharaman K."/>
            <person name="Thomas B.C."/>
            <person name="Malmstrom R."/>
            <person name="Stieglmeier M."/>
            <person name="Klingl A."/>
            <person name="Woyke T."/>
            <person name="Ryan C.M."/>
            <person name="Banfield J.F."/>
        </authorList>
    </citation>
    <scope>NUCLEOTIDE SEQUENCE [LARGE SCALE GENOMIC DNA]</scope>
</reference>
<dbReference type="AlphaFoldDB" id="A0A2M6P049"/>
<keyword evidence="1" id="KW-0472">Membrane</keyword>
<dbReference type="EMBL" id="PFBW01000185">
    <property type="protein sequence ID" value="PIR77102.1"/>
    <property type="molecule type" value="Genomic_DNA"/>
</dbReference>
<gene>
    <name evidence="3" type="ORF">COU30_04265</name>
</gene>
<feature type="transmembrane region" description="Helical" evidence="1">
    <location>
        <begin position="71"/>
        <end position="95"/>
    </location>
</feature>
<protein>
    <recommendedName>
        <fullName evidence="5">DUF1206 domain-containing protein</fullName>
    </recommendedName>
</protein>
<keyword evidence="1" id="KW-1133">Transmembrane helix</keyword>
<proteinExistence type="predicted"/>
<evidence type="ECO:0008006" key="5">
    <source>
        <dbReference type="Google" id="ProtNLM"/>
    </source>
</evidence>
<keyword evidence="2" id="KW-0732">Signal</keyword>
<sequence>MTMFTRVTICFALIAASAVLFFSAKPVFAQGSLAETINSQSEAFGDERGAGFGQLRNQSDPRAVAARAINVLLGLLGTLFVVYLVYGGALIFLASGSEDAISKGKQVITRAIIGIIIIVASYSITLAISKIAEGASLGEPQSDCVYDDQTGNWYTRASINTNDMVFCPNPPSGL</sequence>
<feature type="transmembrane region" description="Helical" evidence="1">
    <location>
        <begin position="107"/>
        <end position="128"/>
    </location>
</feature>
<feature type="chain" id="PRO_5014895577" description="DUF1206 domain-containing protein" evidence="2">
    <location>
        <begin position="30"/>
        <end position="174"/>
    </location>
</feature>
<dbReference type="Proteomes" id="UP000228528">
    <property type="component" value="Unassembled WGS sequence"/>
</dbReference>
<feature type="signal peptide" evidence="2">
    <location>
        <begin position="1"/>
        <end position="29"/>
    </location>
</feature>
<evidence type="ECO:0000256" key="2">
    <source>
        <dbReference type="SAM" id="SignalP"/>
    </source>
</evidence>